<proteinExistence type="predicted"/>
<protein>
    <submittedName>
        <fullName evidence="1">Uncharacterized protein</fullName>
    </submittedName>
</protein>
<accession>A0A0E9WCQ6</accession>
<name>A0A0E9WCQ6_ANGAN</name>
<dbReference type="AlphaFoldDB" id="A0A0E9WCQ6"/>
<organism evidence="1">
    <name type="scientific">Anguilla anguilla</name>
    <name type="common">European freshwater eel</name>
    <name type="synonym">Muraena anguilla</name>
    <dbReference type="NCBI Taxonomy" id="7936"/>
    <lineage>
        <taxon>Eukaryota</taxon>
        <taxon>Metazoa</taxon>
        <taxon>Chordata</taxon>
        <taxon>Craniata</taxon>
        <taxon>Vertebrata</taxon>
        <taxon>Euteleostomi</taxon>
        <taxon>Actinopterygii</taxon>
        <taxon>Neopterygii</taxon>
        <taxon>Teleostei</taxon>
        <taxon>Anguilliformes</taxon>
        <taxon>Anguillidae</taxon>
        <taxon>Anguilla</taxon>
    </lineage>
</organism>
<evidence type="ECO:0000313" key="1">
    <source>
        <dbReference type="EMBL" id="JAH88142.1"/>
    </source>
</evidence>
<reference evidence="1" key="2">
    <citation type="journal article" date="2015" name="Fish Shellfish Immunol.">
        <title>Early steps in the European eel (Anguilla anguilla)-Vibrio vulnificus interaction in the gills: Role of the RtxA13 toxin.</title>
        <authorList>
            <person name="Callol A."/>
            <person name="Pajuelo D."/>
            <person name="Ebbesson L."/>
            <person name="Teles M."/>
            <person name="MacKenzie S."/>
            <person name="Amaro C."/>
        </authorList>
    </citation>
    <scope>NUCLEOTIDE SEQUENCE</scope>
</reference>
<sequence>MRGGNEEALCWRGHLRVMR</sequence>
<reference evidence="1" key="1">
    <citation type="submission" date="2014-11" db="EMBL/GenBank/DDBJ databases">
        <authorList>
            <person name="Amaro Gonzalez C."/>
        </authorList>
    </citation>
    <scope>NUCLEOTIDE SEQUENCE</scope>
</reference>
<dbReference type="EMBL" id="GBXM01020435">
    <property type="protein sequence ID" value="JAH88142.1"/>
    <property type="molecule type" value="Transcribed_RNA"/>
</dbReference>